<name>A0A1P8JZT1_9BURK</name>
<evidence type="ECO:0000259" key="3">
    <source>
        <dbReference type="Pfam" id="PF24063"/>
    </source>
</evidence>
<keyword evidence="5" id="KW-1185">Reference proteome</keyword>
<dbReference type="KEGG" id="rhy:RD110_20225"/>
<evidence type="ECO:0000259" key="1">
    <source>
        <dbReference type="Pfam" id="PF12770"/>
    </source>
</evidence>
<dbReference type="STRING" id="1842727.RD110_20225"/>
<dbReference type="InterPro" id="IPR055787">
    <property type="entry name" value="DUF7363"/>
</dbReference>
<feature type="domain" description="Ternary complex associated" evidence="2">
    <location>
        <begin position="11"/>
        <end position="114"/>
    </location>
</feature>
<feature type="domain" description="CHAT" evidence="1">
    <location>
        <begin position="483"/>
        <end position="677"/>
    </location>
</feature>
<sequence>MQPAPAGRAYSTAFTALDASQTGQAALDRLQKPDGRRARHVIVRREHSGLVYFYLFESAEVLGRLGACSQQERARSTLTILLDLHASTSSPTVDEQEAPFQGAVVVRGDRALGFVAPDSPEPPTPASPPMSLPDVLGGLGGLGGLGKLGRLFRHRSSRDAARSLPDLDVFGEVFNSREAPSRQLPDEETVEFSVRAEPTPDLLPEPTGAALPDDAPPLPPPAPPRFFNARTPDRVALNAQTYVIVQVAGEAAQPAPGTAAANAPIGGFTGELTIDVHAPGLKAIGPTTLTLQVPASGNSASLRFGFMAQQPGIQQVDVMAWNGSAQVAGVTLQIAVATEAVTAGANEAVGDMDMREPESGEYTLDVAMDAETRRYRFQLRSDRKDVWPPMYSEPLLNARQQNYDATIANLNAQARNLYALKKEDQAVWLRGMGNLLFEQLVPDGLKALLIEHKRNIRVLNILSEADPTPWELLFLADPDTGEGDFLAASTTVARWRYGAGPCRSLKRATKVLVLPADAPPQAQAELQRLQTLLNGASTIGDLTSLNTLLAAGGFDLLHFAAHNVNLPNVQGGAYVPFGQQRWDLTFMGAVPQNKFKSRAPLVFMNACTTSGTTALYTELASWADRFLKCGSGAFIGTLWEVRDVSARQFSETFYDELIKGQTLGEAMQAARAKLRAANPGDPTPLAYTLYGNPLARLEHA</sequence>
<dbReference type="Pfam" id="PF24063">
    <property type="entry name" value="DUF7363"/>
    <property type="match status" value="1"/>
</dbReference>
<gene>
    <name evidence="4" type="ORF">RD110_20225</name>
</gene>
<proteinExistence type="predicted"/>
<dbReference type="InterPro" id="IPR045543">
    <property type="entry name" value="TCAD7"/>
</dbReference>
<organism evidence="4 5">
    <name type="scientific">Rhodoferax koreensis</name>
    <dbReference type="NCBI Taxonomy" id="1842727"/>
    <lineage>
        <taxon>Bacteria</taxon>
        <taxon>Pseudomonadati</taxon>
        <taxon>Pseudomonadota</taxon>
        <taxon>Betaproteobacteria</taxon>
        <taxon>Burkholderiales</taxon>
        <taxon>Comamonadaceae</taxon>
        <taxon>Rhodoferax</taxon>
    </lineage>
</organism>
<reference evidence="4 5" key="1">
    <citation type="submission" date="2017-01" db="EMBL/GenBank/DDBJ databases">
        <authorList>
            <person name="Mah S.A."/>
            <person name="Swanson W.J."/>
            <person name="Moy G.W."/>
            <person name="Vacquier V.D."/>
        </authorList>
    </citation>
    <scope>NUCLEOTIDE SEQUENCE [LARGE SCALE GENOMIC DNA]</scope>
    <source>
        <strain evidence="4 5">DCY110</strain>
    </source>
</reference>
<feature type="domain" description="DUF7363" evidence="3">
    <location>
        <begin position="229"/>
        <end position="330"/>
    </location>
</feature>
<dbReference type="EMBL" id="CP019236">
    <property type="protein sequence ID" value="APW39252.1"/>
    <property type="molecule type" value="Genomic_DNA"/>
</dbReference>
<dbReference type="Pfam" id="PF19973">
    <property type="entry name" value="TCAD7"/>
    <property type="match status" value="1"/>
</dbReference>
<protein>
    <submittedName>
        <fullName evidence="4">Uncharacterized protein</fullName>
    </submittedName>
</protein>
<dbReference type="Pfam" id="PF12770">
    <property type="entry name" value="CHAT"/>
    <property type="match status" value="1"/>
</dbReference>
<dbReference type="InterPro" id="IPR024983">
    <property type="entry name" value="CHAT_dom"/>
</dbReference>
<accession>A0A1P8JZT1</accession>
<evidence type="ECO:0000313" key="5">
    <source>
        <dbReference type="Proteomes" id="UP000186609"/>
    </source>
</evidence>
<evidence type="ECO:0000259" key="2">
    <source>
        <dbReference type="Pfam" id="PF19973"/>
    </source>
</evidence>
<dbReference type="AlphaFoldDB" id="A0A1P8JZT1"/>
<dbReference type="Proteomes" id="UP000186609">
    <property type="component" value="Chromosome"/>
</dbReference>
<evidence type="ECO:0000313" key="4">
    <source>
        <dbReference type="EMBL" id="APW39252.1"/>
    </source>
</evidence>